<dbReference type="Proteomes" id="UP001150830">
    <property type="component" value="Unassembled WGS sequence"/>
</dbReference>
<feature type="transmembrane region" description="Helical" evidence="2">
    <location>
        <begin position="6"/>
        <end position="31"/>
    </location>
</feature>
<feature type="region of interest" description="Disordered" evidence="1">
    <location>
        <begin position="60"/>
        <end position="99"/>
    </location>
</feature>
<dbReference type="AlphaFoldDB" id="A0A9X3EGN3"/>
<keyword evidence="5" id="KW-1185">Reference proteome</keyword>
<protein>
    <submittedName>
        <fullName evidence="4">DUF2726 domain-containing protein</fullName>
    </submittedName>
</protein>
<evidence type="ECO:0000313" key="4">
    <source>
        <dbReference type="EMBL" id="MCY0966385.1"/>
    </source>
</evidence>
<accession>A0A9X3EGN3</accession>
<keyword evidence="2" id="KW-0472">Membrane</keyword>
<dbReference type="RefSeq" id="WP_283174596.1">
    <property type="nucleotide sequence ID" value="NZ_JAPNOA010000054.1"/>
</dbReference>
<keyword evidence="2" id="KW-0812">Transmembrane</keyword>
<name>A0A9X3EGN3_9GAMM</name>
<evidence type="ECO:0000259" key="3">
    <source>
        <dbReference type="Pfam" id="PF10881"/>
    </source>
</evidence>
<dbReference type="InterPro" id="IPR024402">
    <property type="entry name" value="DUF2726"/>
</dbReference>
<evidence type="ECO:0000256" key="1">
    <source>
        <dbReference type="SAM" id="MobiDB-lite"/>
    </source>
</evidence>
<organism evidence="4 5">
    <name type="scientific">Parathalassolituus penaei</name>
    <dbReference type="NCBI Taxonomy" id="2997323"/>
    <lineage>
        <taxon>Bacteria</taxon>
        <taxon>Pseudomonadati</taxon>
        <taxon>Pseudomonadota</taxon>
        <taxon>Gammaproteobacteria</taxon>
        <taxon>Oceanospirillales</taxon>
        <taxon>Oceanospirillaceae</taxon>
        <taxon>Parathalassolituus</taxon>
    </lineage>
</organism>
<evidence type="ECO:0000256" key="2">
    <source>
        <dbReference type="SAM" id="Phobius"/>
    </source>
</evidence>
<keyword evidence="2" id="KW-1133">Transmembrane helix</keyword>
<gene>
    <name evidence="4" type="ORF">OUO13_14410</name>
</gene>
<sequence>MDVLEILVLLIALVLIALVVSVVLVIVQAVVGKRSASKSGNVSSAMASIPVSERVDPVVTESAATTKVNSSDNSNDKLADVSAISGDNSPTDQQNGDASQLAFEHQVIAEENKSSSIPEDEIRRPAVDASAQIATSAAGERYPYMAGGPLLSPIERLFYGDLKASVSDRTEIFCKVRASDVINPKASLSFEEMQFASEQLATQRFDFVLCDSRDFSVVCVIELDGLGEREGLRKIQREILRKCAESANLPILLVDMKRGYTIKEIRDRVTYLLPGQADGYIDDARSGAIPAGSSIAELVIEADDEQESNVVNEDHNAEVVATASAVSESAAAHASSTASFSETAADHAHQTLCPRCQSPLKMTLATTGEFAGRYFWICSQLPQCPYVAPISPPQ</sequence>
<dbReference type="EMBL" id="JAPNOA010000054">
    <property type="protein sequence ID" value="MCY0966385.1"/>
    <property type="molecule type" value="Genomic_DNA"/>
</dbReference>
<feature type="compositionally biased region" description="Polar residues" evidence="1">
    <location>
        <begin position="85"/>
        <end position="98"/>
    </location>
</feature>
<proteinExistence type="predicted"/>
<feature type="compositionally biased region" description="Polar residues" evidence="1">
    <location>
        <begin position="62"/>
        <end position="73"/>
    </location>
</feature>
<feature type="domain" description="DUF2726" evidence="3">
    <location>
        <begin position="149"/>
        <end position="269"/>
    </location>
</feature>
<evidence type="ECO:0000313" key="5">
    <source>
        <dbReference type="Proteomes" id="UP001150830"/>
    </source>
</evidence>
<reference evidence="4" key="1">
    <citation type="submission" date="2022-11" db="EMBL/GenBank/DDBJ databases">
        <title>Parathalassolutuus dongxingensis gen. nov., sp. nov., a novel member of family Oceanospirillaceae isolated from a coastal shrimp pond in Guangxi, China.</title>
        <authorList>
            <person name="Chen H."/>
        </authorList>
    </citation>
    <scope>NUCLEOTIDE SEQUENCE</scope>
    <source>
        <strain evidence="4">G-43</strain>
    </source>
</reference>
<dbReference type="Pfam" id="PF10881">
    <property type="entry name" value="DUF2726"/>
    <property type="match status" value="1"/>
</dbReference>
<comment type="caution">
    <text evidence="4">The sequence shown here is derived from an EMBL/GenBank/DDBJ whole genome shotgun (WGS) entry which is preliminary data.</text>
</comment>